<keyword evidence="1" id="KW-0732">Signal</keyword>
<gene>
    <name evidence="4" type="ORF">Val02_45560</name>
</gene>
<organism evidence="4 5">
    <name type="scientific">Virgisporangium aliadipatigenens</name>
    <dbReference type="NCBI Taxonomy" id="741659"/>
    <lineage>
        <taxon>Bacteria</taxon>
        <taxon>Bacillati</taxon>
        <taxon>Actinomycetota</taxon>
        <taxon>Actinomycetes</taxon>
        <taxon>Micromonosporales</taxon>
        <taxon>Micromonosporaceae</taxon>
        <taxon>Virgisporangium</taxon>
    </lineage>
</organism>
<dbReference type="Pfam" id="PF25116">
    <property type="entry name" value="CBM87_Agd3"/>
    <property type="match status" value="1"/>
</dbReference>
<name>A0A8J3YPJ4_9ACTN</name>
<dbReference type="Pfam" id="PF12062">
    <property type="entry name" value="HSNSD-CE"/>
    <property type="match status" value="1"/>
</dbReference>
<keyword evidence="5" id="KW-1185">Reference proteome</keyword>
<evidence type="ECO:0000313" key="4">
    <source>
        <dbReference type="EMBL" id="GIJ47670.1"/>
    </source>
</evidence>
<proteinExistence type="predicted"/>
<dbReference type="GO" id="GO:0016787">
    <property type="term" value="F:hydrolase activity"/>
    <property type="evidence" value="ECO:0007669"/>
    <property type="project" value="InterPro"/>
</dbReference>
<accession>A0A8J3YPJ4</accession>
<evidence type="ECO:0000313" key="5">
    <source>
        <dbReference type="Proteomes" id="UP000619260"/>
    </source>
</evidence>
<evidence type="ECO:0000259" key="2">
    <source>
        <dbReference type="Pfam" id="PF12062"/>
    </source>
</evidence>
<feature type="domain" description="Heparan sulphate-N-deacetylase deacetylase" evidence="2">
    <location>
        <begin position="282"/>
        <end position="388"/>
    </location>
</feature>
<dbReference type="GO" id="GO:0015016">
    <property type="term" value="F:heparan sulfate N-sulfotransferase activity"/>
    <property type="evidence" value="ECO:0007669"/>
    <property type="project" value="InterPro"/>
</dbReference>
<feature type="chain" id="PRO_5035158023" description="NodB homology domain-containing protein" evidence="1">
    <location>
        <begin position="27"/>
        <end position="636"/>
    </location>
</feature>
<dbReference type="Proteomes" id="UP000619260">
    <property type="component" value="Unassembled WGS sequence"/>
</dbReference>
<comment type="caution">
    <text evidence="4">The sequence shown here is derived from an EMBL/GenBank/DDBJ whole genome shotgun (WGS) entry which is preliminary data.</text>
</comment>
<protein>
    <recommendedName>
        <fullName evidence="6">NodB homology domain-containing protein</fullName>
    </recommendedName>
</protein>
<dbReference type="AlphaFoldDB" id="A0A8J3YPJ4"/>
<feature type="signal peptide" evidence="1">
    <location>
        <begin position="1"/>
        <end position="26"/>
    </location>
</feature>
<dbReference type="InterPro" id="IPR021930">
    <property type="entry name" value="Heparan_SO4_deacetylase_dom"/>
</dbReference>
<dbReference type="InterPro" id="IPR056827">
    <property type="entry name" value="CBM87_Agd3"/>
</dbReference>
<reference evidence="4" key="1">
    <citation type="submission" date="2021-01" db="EMBL/GenBank/DDBJ databases">
        <title>Whole genome shotgun sequence of Virgisporangium aliadipatigenens NBRC 105644.</title>
        <authorList>
            <person name="Komaki H."/>
            <person name="Tamura T."/>
        </authorList>
    </citation>
    <scope>NUCLEOTIDE SEQUENCE</scope>
    <source>
        <strain evidence="4">NBRC 105644</strain>
    </source>
</reference>
<sequence length="636" mass="67384">MITGRVRALVALAVLATFIWGNVASAAEATKKVNLRVLVVSDGTAGVDAVAAQLDREGIPYDVRRPGEQPLTAASLIVGTDHGRYQGIVLPDESVLTAAEKTALAAYEKSYGVRRVNAYTWAGPHVGLTSAWGGTLDGGTMTVTAAAKADGFGYLNGTVPVDDRSAGVSESFAALGAPANGAAFTPLVEATQPGGTARGTVLGVYKVDGREQLAVTVALNRHQTHALLLAHGIVSWLTRGVHLGHWRNWFSLHVDDVFLPDDRWSTEANCTVGDDCPAGVTGRGDIRMTPSDVDTLANWQQRNGLKLDLAFNGAGSEEAGAGDPLTAKLLQRRGDFRWLNHTWSHLYIGPTVARADIAAEVTRNTQWARTKGLPLDPAELVTGEHSGLRSLPRMPADNPNLAGALADSGVAHLASDASREPAPRAIGPARTVPRHPMNIYYNTATVAEAVDEYNWIYTSTVDGGSGVCATNPASTCIAPLGANGFTGHIVPQEARIAFDHVVSADPRPHYAHQSNLTEDRILYPVLDELLRRYRAAFTTATPLVNPRMSAVAQLQLRQERWRAAVAAGSITAYRQGDTVVVTNRSGSTVDVPLTGRSAARTATLGLLPGGAYGEAYGGQRSAWTSLARNATLTVKP</sequence>
<dbReference type="RefSeq" id="WP_203901183.1">
    <property type="nucleotide sequence ID" value="NZ_BOPF01000016.1"/>
</dbReference>
<feature type="domain" description="Agd3 CBM87" evidence="3">
    <location>
        <begin position="33"/>
        <end position="236"/>
    </location>
</feature>
<evidence type="ECO:0000259" key="3">
    <source>
        <dbReference type="Pfam" id="PF25116"/>
    </source>
</evidence>
<evidence type="ECO:0000256" key="1">
    <source>
        <dbReference type="SAM" id="SignalP"/>
    </source>
</evidence>
<dbReference type="EMBL" id="BOPF01000016">
    <property type="protein sequence ID" value="GIJ47670.1"/>
    <property type="molecule type" value="Genomic_DNA"/>
</dbReference>
<evidence type="ECO:0008006" key="6">
    <source>
        <dbReference type="Google" id="ProtNLM"/>
    </source>
</evidence>